<dbReference type="PROSITE" id="PS50048">
    <property type="entry name" value="ZN2_CY6_FUNGAL_2"/>
    <property type="match status" value="1"/>
</dbReference>
<dbReference type="Pfam" id="PF00172">
    <property type="entry name" value="Zn_clus"/>
    <property type="match status" value="1"/>
</dbReference>
<comment type="caution">
    <text evidence="4">The sequence shown here is derived from an EMBL/GenBank/DDBJ whole genome shotgun (WGS) entry which is preliminary data.</text>
</comment>
<dbReference type="GO" id="GO:0006351">
    <property type="term" value="P:DNA-templated transcription"/>
    <property type="evidence" value="ECO:0007669"/>
    <property type="project" value="InterPro"/>
</dbReference>
<dbReference type="InterPro" id="IPR001138">
    <property type="entry name" value="Zn2Cys6_DnaBD"/>
</dbReference>
<accession>A0A9N9UFZ7</accession>
<dbReference type="CDD" id="cd12148">
    <property type="entry name" value="fungal_TF_MHR"/>
    <property type="match status" value="1"/>
</dbReference>
<dbReference type="PANTHER" id="PTHR47425:SF3">
    <property type="entry name" value="ZN(II)2CYS6 TRANSCRIPTION FACTOR (EUROFUNG)"/>
    <property type="match status" value="1"/>
</dbReference>
<evidence type="ECO:0000313" key="5">
    <source>
        <dbReference type="Proteomes" id="UP000754883"/>
    </source>
</evidence>
<dbReference type="InterPro" id="IPR036864">
    <property type="entry name" value="Zn2-C6_fun-type_DNA-bd_sf"/>
</dbReference>
<reference evidence="4" key="1">
    <citation type="submission" date="2021-10" db="EMBL/GenBank/DDBJ databases">
        <authorList>
            <person name="Piombo E."/>
        </authorList>
    </citation>
    <scope>NUCLEOTIDE SEQUENCE</scope>
</reference>
<keyword evidence="2" id="KW-0539">Nucleus</keyword>
<dbReference type="InterPro" id="IPR007219">
    <property type="entry name" value="XnlR_reg_dom"/>
</dbReference>
<dbReference type="EMBL" id="CABFNO020001468">
    <property type="protein sequence ID" value="CAG9990058.1"/>
    <property type="molecule type" value="Genomic_DNA"/>
</dbReference>
<dbReference type="GO" id="GO:0000981">
    <property type="term" value="F:DNA-binding transcription factor activity, RNA polymerase II-specific"/>
    <property type="evidence" value="ECO:0007669"/>
    <property type="project" value="InterPro"/>
</dbReference>
<gene>
    <name evidence="4" type="ORF">CBYS24578_00017585</name>
</gene>
<dbReference type="GO" id="GO:0008270">
    <property type="term" value="F:zinc ion binding"/>
    <property type="evidence" value="ECO:0007669"/>
    <property type="project" value="InterPro"/>
</dbReference>
<evidence type="ECO:0000256" key="2">
    <source>
        <dbReference type="ARBA" id="ARBA00023242"/>
    </source>
</evidence>
<dbReference type="AlphaFoldDB" id="A0A9N9UFZ7"/>
<evidence type="ECO:0000256" key="1">
    <source>
        <dbReference type="ARBA" id="ARBA00022723"/>
    </source>
</evidence>
<sequence length="648" mass="73548">MTPTARRNTKACASCHVRKVRCDVARVGFPCTKCRADEFECVTHIRKRRETKTERANSDRSQCAIQPHQANSIPEHMMRYKFPYYAFFRGFAPRGHAWFQARDQNHGVLLPVPMHDQSAPYIVGLNDRPAEDIQFLKAKGALDLPSKEAIDIFVSDYFRLFHPFFPIIDRQKFLKSLRESHNDSTSSCRRPSLLLLQAVIFTASSSVPVETIHAIGFSSRKEARNVLHGRIRHLYNFNYEPDDVTNIQALLLMSHYFPSMMDQKHTWLWVHQAISLAQGAGLHRDSGRATQKKLWARIWWACLIRDRLIALGTGRPMHINSLDCNVPQLVLADLQEEGDEQDDLNVKAIFVEFAKLCQYMEGILTLPLASSETLPKQLELCRKTLAHWYTHLNPVALRCMTRDIDEESVGVLALYRGVLHLIYNTLQLALHHSGRVLQDNQASTSRVPSPEVQALAEDSARLAEGLMKLEMIGAPTICVTSILPPIAIHLQGLRLKGEDCEKRQSKIHFQTCMQFLKRLGEVYWHANFYHDIFELAASTPLSRVVTGAKNPIQATGRRSQFGERLLTDRNEMGRDNSDSHAGLSTLTTNEIEFALSTESAMSSTFFGYNGDDLQDVNAVFGDESLVDGDLLNSWFDDNLFLQNIFPLV</sequence>
<proteinExistence type="predicted"/>
<dbReference type="OrthoDB" id="4161332at2759"/>
<dbReference type="SUPFAM" id="SSF57701">
    <property type="entry name" value="Zn2/Cys6 DNA-binding domain"/>
    <property type="match status" value="1"/>
</dbReference>
<dbReference type="GO" id="GO:0003677">
    <property type="term" value="F:DNA binding"/>
    <property type="evidence" value="ECO:0007669"/>
    <property type="project" value="InterPro"/>
</dbReference>
<dbReference type="SMART" id="SM00906">
    <property type="entry name" value="Fungal_trans"/>
    <property type="match status" value="1"/>
</dbReference>
<dbReference type="CDD" id="cd00067">
    <property type="entry name" value="GAL4"/>
    <property type="match status" value="1"/>
</dbReference>
<dbReference type="PROSITE" id="PS00463">
    <property type="entry name" value="ZN2_CY6_FUNGAL_1"/>
    <property type="match status" value="1"/>
</dbReference>
<dbReference type="Pfam" id="PF04082">
    <property type="entry name" value="Fungal_trans"/>
    <property type="match status" value="1"/>
</dbReference>
<name>A0A9N9UFZ7_9HYPO</name>
<dbReference type="Proteomes" id="UP000754883">
    <property type="component" value="Unassembled WGS sequence"/>
</dbReference>
<dbReference type="Gene3D" id="4.10.240.10">
    <property type="entry name" value="Zn(2)-C6 fungal-type DNA-binding domain"/>
    <property type="match status" value="1"/>
</dbReference>
<protein>
    <recommendedName>
        <fullName evidence="3">Zn(2)-C6 fungal-type domain-containing protein</fullName>
    </recommendedName>
</protein>
<dbReference type="SMART" id="SM00066">
    <property type="entry name" value="GAL4"/>
    <property type="match status" value="1"/>
</dbReference>
<feature type="domain" description="Zn(2)-C6 fungal-type" evidence="3">
    <location>
        <begin position="11"/>
        <end position="43"/>
    </location>
</feature>
<dbReference type="InterPro" id="IPR052761">
    <property type="entry name" value="Fungal_Detox/Toxin_TFs"/>
</dbReference>
<evidence type="ECO:0000259" key="3">
    <source>
        <dbReference type="PROSITE" id="PS50048"/>
    </source>
</evidence>
<evidence type="ECO:0000313" key="4">
    <source>
        <dbReference type="EMBL" id="CAG9990058.1"/>
    </source>
</evidence>
<organism evidence="4 5">
    <name type="scientific">Clonostachys byssicola</name>
    <dbReference type="NCBI Taxonomy" id="160290"/>
    <lineage>
        <taxon>Eukaryota</taxon>
        <taxon>Fungi</taxon>
        <taxon>Dikarya</taxon>
        <taxon>Ascomycota</taxon>
        <taxon>Pezizomycotina</taxon>
        <taxon>Sordariomycetes</taxon>
        <taxon>Hypocreomycetidae</taxon>
        <taxon>Hypocreales</taxon>
        <taxon>Bionectriaceae</taxon>
        <taxon>Clonostachys</taxon>
    </lineage>
</organism>
<keyword evidence="5" id="KW-1185">Reference proteome</keyword>
<keyword evidence="1" id="KW-0479">Metal-binding</keyword>
<dbReference type="PANTHER" id="PTHR47425">
    <property type="entry name" value="FARB-RELATED"/>
    <property type="match status" value="1"/>
</dbReference>